<evidence type="ECO:0000256" key="1">
    <source>
        <dbReference type="SAM" id="MobiDB-lite"/>
    </source>
</evidence>
<dbReference type="EMBL" id="CP025491">
    <property type="protein sequence ID" value="AUH70972.1"/>
    <property type="molecule type" value="Genomic_DNA"/>
</dbReference>
<name>A0A2H5FHE7_9GAMM</name>
<feature type="region of interest" description="Disordered" evidence="1">
    <location>
        <begin position="441"/>
        <end position="463"/>
    </location>
</feature>
<dbReference type="Proteomes" id="UP000234343">
    <property type="component" value="Chromosome"/>
</dbReference>
<evidence type="ECO:0000313" key="2">
    <source>
        <dbReference type="EMBL" id="AUH70972.1"/>
    </source>
</evidence>
<protein>
    <submittedName>
        <fullName evidence="2">Uncharacterized protein</fullName>
    </submittedName>
</protein>
<dbReference type="AlphaFoldDB" id="A0A2H5FHE7"/>
<dbReference type="KEGG" id="lsh:CAB17_02040"/>
<sequence>MPNKIKISPAQAILKIIAHYKNLTGAESNYLNTLYRLYLDGCVNPDSHHHLNNFLHHHKDTVLKLFDIEFTPQVIDSDPTKRYFETHLAFESIKKATKQIPLDRLQYFSDELSKMLSQLDPDNYLTSEKVCKGEIPNQNDELHKEYADYFKRIAEHKLYTQGQGFSDQDREKIKSIITCSFLSVQCAKSSRVNPILPLNIYGDNTVAHGFFAKERGKIIKNKGDYGVSQHYGMIKAHMPLSRDDIAFSERPFNFLKSSEQAKYDEKALWVKNNFHQAVHPFSNSISGTMLCLLRALCFFQDAKIYPFTESPDAFNNFIKLFSSVVVYFSGGHSLHELISVLRLPEVINELQDKPSLKGFDLNGVFISSIFLNNNEQAFEQALQKAIVYNNHCILKNFLNIEVRTGKLLKQVGNLNIHDNRGDKATDTSLYNCSVVSKKRIRPNDEQISEQSESKKPKIAFSPK</sequence>
<evidence type="ECO:0000313" key="3">
    <source>
        <dbReference type="Proteomes" id="UP000234343"/>
    </source>
</evidence>
<keyword evidence="3" id="KW-1185">Reference proteome</keyword>
<dbReference type="RefSeq" id="WP_101898739.1">
    <property type="nucleotide sequence ID" value="NZ_CP025491.2"/>
</dbReference>
<accession>A0A2H5FHE7</accession>
<gene>
    <name evidence="2" type="ORF">CAB17_02040</name>
</gene>
<proteinExistence type="predicted"/>
<organism evidence="2 3">
    <name type="scientific">Legionella sainthelensi</name>
    <dbReference type="NCBI Taxonomy" id="28087"/>
    <lineage>
        <taxon>Bacteria</taxon>
        <taxon>Pseudomonadati</taxon>
        <taxon>Pseudomonadota</taxon>
        <taxon>Gammaproteobacteria</taxon>
        <taxon>Legionellales</taxon>
        <taxon>Legionellaceae</taxon>
        <taxon>Legionella</taxon>
    </lineage>
</organism>
<reference evidence="2 3" key="1">
    <citation type="submission" date="2017-12" db="EMBL/GenBank/DDBJ databases">
        <title>Legionella sainthelensi LA01-117, whole genome sequence of a clinical isolate from New Zealand.</title>
        <authorList>
            <person name="Cree S.L."/>
            <person name="Slow S."/>
            <person name="Kennedy M.A."/>
            <person name="Murdoch D.R."/>
            <person name="Biggs P.J."/>
            <person name="Anderson T."/>
        </authorList>
    </citation>
    <scope>NUCLEOTIDE SEQUENCE [LARGE SCALE GENOMIC DNA]</scope>
    <source>
        <strain evidence="2 3">LA01-117</strain>
    </source>
</reference>